<reference evidence="2 3" key="1">
    <citation type="submission" date="2024-06" db="EMBL/GenBank/DDBJ databases">
        <authorList>
            <person name="Kraege A."/>
            <person name="Thomma B."/>
        </authorList>
    </citation>
    <scope>NUCLEOTIDE SEQUENCE [LARGE SCALE GENOMIC DNA]</scope>
</reference>
<evidence type="ECO:0000313" key="3">
    <source>
        <dbReference type="Proteomes" id="UP001497392"/>
    </source>
</evidence>
<accession>A0ABP1G7W7</accession>
<dbReference type="Proteomes" id="UP001497392">
    <property type="component" value="Unassembled WGS sequence"/>
</dbReference>
<feature type="compositionally biased region" description="Polar residues" evidence="1">
    <location>
        <begin position="33"/>
        <end position="42"/>
    </location>
</feature>
<protein>
    <submittedName>
        <fullName evidence="2">G11342 protein</fullName>
    </submittedName>
</protein>
<feature type="compositionally biased region" description="Basic and acidic residues" evidence="1">
    <location>
        <begin position="183"/>
        <end position="198"/>
    </location>
</feature>
<feature type="compositionally biased region" description="Basic and acidic residues" evidence="1">
    <location>
        <begin position="208"/>
        <end position="218"/>
    </location>
</feature>
<keyword evidence="3" id="KW-1185">Reference proteome</keyword>
<name>A0ABP1G7W7_9CHLO</name>
<dbReference type="EMBL" id="CAXHTA020000018">
    <property type="protein sequence ID" value="CAL5228244.1"/>
    <property type="molecule type" value="Genomic_DNA"/>
</dbReference>
<evidence type="ECO:0000313" key="2">
    <source>
        <dbReference type="EMBL" id="CAL5228244.1"/>
    </source>
</evidence>
<comment type="caution">
    <text evidence="2">The sequence shown here is derived from an EMBL/GenBank/DDBJ whole genome shotgun (WGS) entry which is preliminary data.</text>
</comment>
<proteinExistence type="predicted"/>
<feature type="region of interest" description="Disordered" evidence="1">
    <location>
        <begin position="156"/>
        <end position="234"/>
    </location>
</feature>
<sequence>MHAEEEQSNLTSKANDLADLLREPLLSPKRRPSSASTASENGSPPLKKRDRRRRDAPGGTRNIQKLYRWEAYQRVTKFRALLPLTNNMEPYILGDFKEMQGALQAADRAVLAYYGRGHPLGATNLPHELYEVEQLEGAELADFLLSLAPEGWDRSKAIADRPPKHVSNTTGGSSDTEEASPGAEDHASAHNNDPRVADGDEGGDAEAGQERKSKEPRGKVQPSLKALAKHRRQRLRELQAEQDLKANLGTFTEEPVFKEEGHRASSVFEADRPMTAGPDTRVTRDQFSWANPWSSRFARAYDYAADLRHIARCKVAGIPVEVRMSEDLACSLCGMAGHAARSPACPMRAFAGEPSSAADQRGPLPAWHDKLTPEMEGVLRAVRKVAGACLDAPEMSLFQPLLGSLSPDALLAVGCLLEAQLIAGAEKA</sequence>
<feature type="region of interest" description="Disordered" evidence="1">
    <location>
        <begin position="1"/>
        <end position="60"/>
    </location>
</feature>
<organism evidence="2 3">
    <name type="scientific">Coccomyxa viridis</name>
    <dbReference type="NCBI Taxonomy" id="1274662"/>
    <lineage>
        <taxon>Eukaryota</taxon>
        <taxon>Viridiplantae</taxon>
        <taxon>Chlorophyta</taxon>
        <taxon>core chlorophytes</taxon>
        <taxon>Trebouxiophyceae</taxon>
        <taxon>Trebouxiophyceae incertae sedis</taxon>
        <taxon>Coccomyxaceae</taxon>
        <taxon>Coccomyxa</taxon>
    </lineage>
</organism>
<gene>
    <name evidence="2" type="primary">g11342</name>
    <name evidence="2" type="ORF">VP750_LOCUS10150</name>
</gene>
<evidence type="ECO:0000256" key="1">
    <source>
        <dbReference type="SAM" id="MobiDB-lite"/>
    </source>
</evidence>